<evidence type="ECO:0000313" key="5">
    <source>
        <dbReference type="EMBL" id="GEA83922.1"/>
    </source>
</evidence>
<name>A0A4Y3KIV9_9CELL</name>
<evidence type="ECO:0000313" key="6">
    <source>
        <dbReference type="Proteomes" id="UP000320461"/>
    </source>
</evidence>
<dbReference type="Gene3D" id="3.40.630.30">
    <property type="match status" value="1"/>
</dbReference>
<gene>
    <name evidence="5" type="ORF">CGE01nite_11730</name>
</gene>
<dbReference type="GO" id="GO:0016747">
    <property type="term" value="F:acyltransferase activity, transferring groups other than amino-acyl groups"/>
    <property type="evidence" value="ECO:0007669"/>
    <property type="project" value="InterPro"/>
</dbReference>
<keyword evidence="1 5" id="KW-0808">Transferase</keyword>
<dbReference type="PANTHER" id="PTHR43877:SF2">
    <property type="entry name" value="AMINOALKYLPHOSPHONATE N-ACETYLTRANSFERASE-RELATED"/>
    <property type="match status" value="1"/>
</dbReference>
<organism evidence="5 6">
    <name type="scientific">Cellulomonas gelida</name>
    <dbReference type="NCBI Taxonomy" id="1712"/>
    <lineage>
        <taxon>Bacteria</taxon>
        <taxon>Bacillati</taxon>
        <taxon>Actinomycetota</taxon>
        <taxon>Actinomycetes</taxon>
        <taxon>Micrococcales</taxon>
        <taxon>Cellulomonadaceae</taxon>
        <taxon>Cellulomonas</taxon>
    </lineage>
</organism>
<proteinExistence type="predicted"/>
<dbReference type="PROSITE" id="PS51186">
    <property type="entry name" value="GNAT"/>
    <property type="match status" value="1"/>
</dbReference>
<dbReference type="InterPro" id="IPR050832">
    <property type="entry name" value="Bact_Acetyltransf"/>
</dbReference>
<feature type="region of interest" description="Disordered" evidence="3">
    <location>
        <begin position="1"/>
        <end position="33"/>
    </location>
</feature>
<dbReference type="InterPro" id="IPR016181">
    <property type="entry name" value="Acyl_CoA_acyltransferase"/>
</dbReference>
<feature type="domain" description="N-acetyltransferase" evidence="4">
    <location>
        <begin position="38"/>
        <end position="200"/>
    </location>
</feature>
<dbReference type="AlphaFoldDB" id="A0A4Y3KIV9"/>
<feature type="compositionally biased region" description="Low complexity" evidence="3">
    <location>
        <begin position="18"/>
        <end position="33"/>
    </location>
</feature>
<dbReference type="EMBL" id="BJLQ01000009">
    <property type="protein sequence ID" value="GEA83922.1"/>
    <property type="molecule type" value="Genomic_DNA"/>
</dbReference>
<evidence type="ECO:0000256" key="3">
    <source>
        <dbReference type="SAM" id="MobiDB-lite"/>
    </source>
</evidence>
<evidence type="ECO:0000256" key="1">
    <source>
        <dbReference type="ARBA" id="ARBA00022679"/>
    </source>
</evidence>
<keyword evidence="2" id="KW-0012">Acyltransferase</keyword>
<keyword evidence="6" id="KW-1185">Reference proteome</keyword>
<dbReference type="RefSeq" id="WP_218022603.1">
    <property type="nucleotide sequence ID" value="NZ_BJLQ01000009.1"/>
</dbReference>
<evidence type="ECO:0000259" key="4">
    <source>
        <dbReference type="PROSITE" id="PS51186"/>
    </source>
</evidence>
<dbReference type="SUPFAM" id="SSF55729">
    <property type="entry name" value="Acyl-CoA N-acyltransferases (Nat)"/>
    <property type="match status" value="1"/>
</dbReference>
<dbReference type="PANTHER" id="PTHR43877">
    <property type="entry name" value="AMINOALKYLPHOSPHONATE N-ACETYLTRANSFERASE-RELATED-RELATED"/>
    <property type="match status" value="1"/>
</dbReference>
<dbReference type="Proteomes" id="UP000320461">
    <property type="component" value="Unassembled WGS sequence"/>
</dbReference>
<protein>
    <submittedName>
        <fullName evidence="5">Acetyltransferase</fullName>
    </submittedName>
</protein>
<reference evidence="5 6" key="1">
    <citation type="submission" date="2019-06" db="EMBL/GenBank/DDBJ databases">
        <title>Whole genome shotgun sequence of Cellulomonas gelida NBRC 3748.</title>
        <authorList>
            <person name="Hosoyama A."/>
            <person name="Uohara A."/>
            <person name="Ohji S."/>
            <person name="Ichikawa N."/>
        </authorList>
    </citation>
    <scope>NUCLEOTIDE SEQUENCE [LARGE SCALE GENOMIC DNA]</scope>
    <source>
        <strain evidence="5 6">NBRC 3748</strain>
    </source>
</reference>
<comment type="caution">
    <text evidence="5">The sequence shown here is derived from an EMBL/GenBank/DDBJ whole genome shotgun (WGS) entry which is preliminary data.</text>
</comment>
<sequence>MRDLSTPGSGEPGGAVSPGTRTPATPATPATPDHAAGLAVRDLHDGDLAVLAALNDAAVPAVNALGPAGLAAHVPTCAAALVVHDAGAPGGPPLGFLLALAPGADYASENYRWFAEHAPGSLYVDRIVVAPHAHGRGAGRALYAAAEQHARRLGLSALTCEVNLDPPNPASSAFHARLGFRRVGVLDTKGGAVRVELLSRAVALGG</sequence>
<dbReference type="Pfam" id="PF00583">
    <property type="entry name" value="Acetyltransf_1"/>
    <property type="match status" value="1"/>
</dbReference>
<dbReference type="CDD" id="cd04301">
    <property type="entry name" value="NAT_SF"/>
    <property type="match status" value="1"/>
</dbReference>
<accession>A0A4Y3KIV9</accession>
<dbReference type="InterPro" id="IPR000182">
    <property type="entry name" value="GNAT_dom"/>
</dbReference>
<evidence type="ECO:0000256" key="2">
    <source>
        <dbReference type="ARBA" id="ARBA00023315"/>
    </source>
</evidence>